<evidence type="ECO:0000256" key="3">
    <source>
        <dbReference type="ARBA" id="ARBA00022723"/>
    </source>
</evidence>
<keyword evidence="6" id="KW-0862">Zinc</keyword>
<keyword evidence="5" id="KW-0378">Hydrolase</keyword>
<dbReference type="InParanoid" id="A0A212PYR9"/>
<evidence type="ECO:0000256" key="2">
    <source>
        <dbReference type="ARBA" id="ARBA00022596"/>
    </source>
</evidence>
<dbReference type="RefSeq" id="WP_088570044.1">
    <property type="nucleotide sequence ID" value="NZ_FYEK01000003.1"/>
</dbReference>
<keyword evidence="3" id="KW-0479">Metal-binding</keyword>
<dbReference type="Proteomes" id="UP000197025">
    <property type="component" value="Unassembled WGS sequence"/>
</dbReference>
<evidence type="ECO:0000256" key="1">
    <source>
        <dbReference type="ARBA" id="ARBA00006211"/>
    </source>
</evidence>
<reference evidence="10" key="1">
    <citation type="submission" date="2017-06" db="EMBL/GenBank/DDBJ databases">
        <authorList>
            <person name="Varghese N."/>
            <person name="Submissions S."/>
        </authorList>
    </citation>
    <scope>NUCLEOTIDE SEQUENCE [LARGE SCALE GENOMIC DNA]</scope>
    <source>
        <strain evidence="10">JAD2</strain>
    </source>
</reference>
<name>A0A212PYR9_9CHLR</name>
<organism evidence="9 10">
    <name type="scientific">Thermoflexus hugenholtzii JAD2</name>
    <dbReference type="NCBI Taxonomy" id="877466"/>
    <lineage>
        <taxon>Bacteria</taxon>
        <taxon>Bacillati</taxon>
        <taxon>Chloroflexota</taxon>
        <taxon>Thermoflexia</taxon>
        <taxon>Thermoflexales</taxon>
        <taxon>Thermoflexaceae</taxon>
        <taxon>Thermoflexus</taxon>
    </lineage>
</organism>
<evidence type="ECO:0000259" key="8">
    <source>
        <dbReference type="Pfam" id="PF02492"/>
    </source>
</evidence>
<sequence length="224" mass="23790">MATHIPVVKAILSANDAVAAENRAAFDAAGLLAVNLMSSPGAGKTSLILATLERLPPSLRAGVIEGDIASTLDAERIAARNIPVVQINTGGACHLDAPMVRSALPHLPLPDLDLLFIENVGNLVCPAEFDLGAHLRIVVASVPEGHDKPYKYPGMFQKADAVVLNKVDLMPHIDFDLSAFQHGLSILRPGIPLFLLSCRTGQGVDEWVGWLTAHLRARRGDHGG</sequence>
<dbReference type="NCBIfam" id="TIGR00073">
    <property type="entry name" value="hypB"/>
    <property type="match status" value="1"/>
</dbReference>
<proteinExistence type="inferred from homology"/>
<evidence type="ECO:0000256" key="6">
    <source>
        <dbReference type="ARBA" id="ARBA00022833"/>
    </source>
</evidence>
<comment type="similarity">
    <text evidence="1">Belongs to the SIMIBI class G3E GTPase family. HypB/HupM subfamily.</text>
</comment>
<accession>A0A212PYR9</accession>
<evidence type="ECO:0000256" key="5">
    <source>
        <dbReference type="ARBA" id="ARBA00022801"/>
    </source>
</evidence>
<keyword evidence="2" id="KW-0533">Nickel</keyword>
<protein>
    <submittedName>
        <fullName evidence="9">Hydrogenase nickel incorporation protein HypB</fullName>
    </submittedName>
</protein>
<evidence type="ECO:0000313" key="10">
    <source>
        <dbReference type="Proteomes" id="UP000197025"/>
    </source>
</evidence>
<feature type="domain" description="CobW/HypB/UreG nucleotide-binding" evidence="8">
    <location>
        <begin position="34"/>
        <end position="189"/>
    </location>
</feature>
<dbReference type="GO" id="GO:0003924">
    <property type="term" value="F:GTPase activity"/>
    <property type="evidence" value="ECO:0007669"/>
    <property type="project" value="InterPro"/>
</dbReference>
<dbReference type="SUPFAM" id="SSF52540">
    <property type="entry name" value="P-loop containing nucleoside triphosphate hydrolases"/>
    <property type="match status" value="1"/>
</dbReference>
<dbReference type="Gene3D" id="3.40.50.300">
    <property type="entry name" value="P-loop containing nucleotide triphosphate hydrolases"/>
    <property type="match status" value="1"/>
</dbReference>
<dbReference type="AlphaFoldDB" id="A0A212PYR9"/>
<dbReference type="InterPro" id="IPR003495">
    <property type="entry name" value="CobW/HypB/UreG_nucleotide-bd"/>
</dbReference>
<evidence type="ECO:0000256" key="7">
    <source>
        <dbReference type="ARBA" id="ARBA00023134"/>
    </source>
</evidence>
<dbReference type="EMBL" id="FYEK01000003">
    <property type="protein sequence ID" value="SNB52192.1"/>
    <property type="molecule type" value="Genomic_DNA"/>
</dbReference>
<evidence type="ECO:0000313" key="9">
    <source>
        <dbReference type="EMBL" id="SNB52192.1"/>
    </source>
</evidence>
<gene>
    <name evidence="9" type="ORF">SAMN02746019_00022680</name>
</gene>
<dbReference type="InterPro" id="IPR004392">
    <property type="entry name" value="Hyd_mat_HypB"/>
</dbReference>
<dbReference type="GO" id="GO:0005525">
    <property type="term" value="F:GTP binding"/>
    <property type="evidence" value="ECO:0007669"/>
    <property type="project" value="UniProtKB-KW"/>
</dbReference>
<dbReference type="OrthoDB" id="9802035at2"/>
<dbReference type="GO" id="GO:0051604">
    <property type="term" value="P:protein maturation"/>
    <property type="evidence" value="ECO:0007669"/>
    <property type="project" value="InterPro"/>
</dbReference>
<dbReference type="PIRSF" id="PIRSF005624">
    <property type="entry name" value="Ni-bind_GTPase"/>
    <property type="match status" value="1"/>
</dbReference>
<evidence type="ECO:0000256" key="4">
    <source>
        <dbReference type="ARBA" id="ARBA00022741"/>
    </source>
</evidence>
<dbReference type="GO" id="GO:0016151">
    <property type="term" value="F:nickel cation binding"/>
    <property type="evidence" value="ECO:0007669"/>
    <property type="project" value="InterPro"/>
</dbReference>
<keyword evidence="10" id="KW-1185">Reference proteome</keyword>
<keyword evidence="4" id="KW-0547">Nucleotide-binding</keyword>
<dbReference type="Pfam" id="PF02492">
    <property type="entry name" value="cobW"/>
    <property type="match status" value="1"/>
</dbReference>
<keyword evidence="7" id="KW-0342">GTP-binding</keyword>
<dbReference type="InterPro" id="IPR027417">
    <property type="entry name" value="P-loop_NTPase"/>
</dbReference>
<dbReference type="CDD" id="cd05390">
    <property type="entry name" value="HypB"/>
    <property type="match status" value="1"/>
</dbReference>
<dbReference type="PANTHER" id="PTHR30134">
    <property type="entry name" value="HYDROGENASE PROTEIN ASSEMBLY PROTEIN, NICKEL CHAPERONE"/>
    <property type="match status" value="1"/>
</dbReference>
<dbReference type="PANTHER" id="PTHR30134:SF2">
    <property type="entry name" value="HYDROGENASE MATURATION FACTOR HYPB"/>
    <property type="match status" value="1"/>
</dbReference>
<dbReference type="GO" id="GO:0008270">
    <property type="term" value="F:zinc ion binding"/>
    <property type="evidence" value="ECO:0007669"/>
    <property type="project" value="TreeGrafter"/>
</dbReference>